<keyword evidence="2" id="KW-1185">Reference proteome</keyword>
<protein>
    <recommendedName>
        <fullName evidence="3">MmcQ/YjbR family DNA-binding protein</fullName>
    </recommendedName>
</protein>
<dbReference type="InterPro" id="IPR058532">
    <property type="entry name" value="YjbR/MT2646/Rv2570-like"/>
</dbReference>
<dbReference type="SUPFAM" id="SSF142906">
    <property type="entry name" value="YjbR-like"/>
    <property type="match status" value="1"/>
</dbReference>
<evidence type="ECO:0000313" key="2">
    <source>
        <dbReference type="Proteomes" id="UP000325003"/>
    </source>
</evidence>
<proteinExistence type="predicted"/>
<evidence type="ECO:0008006" key="3">
    <source>
        <dbReference type="Google" id="ProtNLM"/>
    </source>
</evidence>
<dbReference type="Pfam" id="PF04237">
    <property type="entry name" value="YjbR"/>
    <property type="match status" value="1"/>
</dbReference>
<dbReference type="AlphaFoldDB" id="A0A5B1LMQ0"/>
<comment type="caution">
    <text evidence="1">The sequence shown here is derived from an EMBL/GenBank/DDBJ whole genome shotgun (WGS) entry which is preliminary data.</text>
</comment>
<reference evidence="1 2" key="2">
    <citation type="submission" date="2019-09" db="EMBL/GenBank/DDBJ databases">
        <authorList>
            <person name="Jin C."/>
        </authorList>
    </citation>
    <scope>NUCLEOTIDE SEQUENCE [LARGE SCALE GENOMIC DNA]</scope>
    <source>
        <strain evidence="1 2">BN130099</strain>
    </source>
</reference>
<sequence>MATLDDAAAMALALPEVTETEQWKTWRAWAVRDKKFAWERTYTKADLKRFGDEEPPSLPVLAVRTDGLVEKEAILADPPRGVFHIPHFNGYAGVLIELSVISDVDLEAMLLDAWLAMAPKDLAEEHRKR</sequence>
<dbReference type="EMBL" id="VUJV01000001">
    <property type="protein sequence ID" value="KAA1420899.1"/>
    <property type="molecule type" value="Genomic_DNA"/>
</dbReference>
<evidence type="ECO:0000313" key="1">
    <source>
        <dbReference type="EMBL" id="KAA1420899.1"/>
    </source>
</evidence>
<organism evidence="1 2">
    <name type="scientific">Nocardioides humilatus</name>
    <dbReference type="NCBI Taxonomy" id="2607660"/>
    <lineage>
        <taxon>Bacteria</taxon>
        <taxon>Bacillati</taxon>
        <taxon>Actinomycetota</taxon>
        <taxon>Actinomycetes</taxon>
        <taxon>Propionibacteriales</taxon>
        <taxon>Nocardioidaceae</taxon>
        <taxon>Nocardioides</taxon>
    </lineage>
</organism>
<dbReference type="InterPro" id="IPR038056">
    <property type="entry name" value="YjbR-like_sf"/>
</dbReference>
<name>A0A5B1LMQ0_9ACTN</name>
<reference evidence="1 2" key="1">
    <citation type="submission" date="2019-09" db="EMBL/GenBank/DDBJ databases">
        <title>Nocardioides panacisoli sp. nov., isolated from the soil of a ginseng field.</title>
        <authorList>
            <person name="Cho C."/>
        </authorList>
    </citation>
    <scope>NUCLEOTIDE SEQUENCE [LARGE SCALE GENOMIC DNA]</scope>
    <source>
        <strain evidence="1 2">BN130099</strain>
    </source>
</reference>
<accession>A0A5B1LMQ0</accession>
<gene>
    <name evidence="1" type="ORF">F0U44_00675</name>
</gene>
<dbReference type="RefSeq" id="WP_149726359.1">
    <property type="nucleotide sequence ID" value="NZ_VUJV01000001.1"/>
</dbReference>
<dbReference type="Gene3D" id="3.90.1150.30">
    <property type="match status" value="1"/>
</dbReference>
<dbReference type="Proteomes" id="UP000325003">
    <property type="component" value="Unassembled WGS sequence"/>
</dbReference>